<dbReference type="SUPFAM" id="SSF46785">
    <property type="entry name" value="Winged helix' DNA-binding domain"/>
    <property type="match status" value="1"/>
</dbReference>
<keyword evidence="3" id="KW-0804">Transcription</keyword>
<dbReference type="InterPro" id="IPR029016">
    <property type="entry name" value="GAF-like_dom_sf"/>
</dbReference>
<dbReference type="GO" id="GO:0003677">
    <property type="term" value="F:DNA binding"/>
    <property type="evidence" value="ECO:0007669"/>
    <property type="project" value="UniProtKB-KW"/>
</dbReference>
<dbReference type="PROSITE" id="PS51077">
    <property type="entry name" value="HTH_ICLR"/>
    <property type="match status" value="1"/>
</dbReference>
<dbReference type="InterPro" id="IPR050707">
    <property type="entry name" value="HTH_MetabolicPath_Reg"/>
</dbReference>
<dbReference type="PROSITE" id="PS51078">
    <property type="entry name" value="ICLR_ED"/>
    <property type="match status" value="1"/>
</dbReference>
<evidence type="ECO:0000313" key="6">
    <source>
        <dbReference type="EMBL" id="TQL74271.1"/>
    </source>
</evidence>
<evidence type="ECO:0000256" key="2">
    <source>
        <dbReference type="ARBA" id="ARBA00023125"/>
    </source>
</evidence>
<dbReference type="PANTHER" id="PTHR30136">
    <property type="entry name" value="HELIX-TURN-HELIX TRANSCRIPTIONAL REGULATOR, ICLR FAMILY"/>
    <property type="match status" value="1"/>
</dbReference>
<reference evidence="6 7" key="1">
    <citation type="submission" date="2019-06" db="EMBL/GenBank/DDBJ databases">
        <title>Sequencing the genomes of 1000 actinobacteria strains.</title>
        <authorList>
            <person name="Klenk H.-P."/>
        </authorList>
    </citation>
    <scope>NUCLEOTIDE SEQUENCE [LARGE SCALE GENOMIC DNA]</scope>
    <source>
        <strain evidence="6 7">DSM 24083</strain>
    </source>
</reference>
<accession>A0A543ANW7</accession>
<dbReference type="Gene3D" id="3.30.450.40">
    <property type="match status" value="1"/>
</dbReference>
<feature type="domain" description="HTH iclR-type" evidence="4">
    <location>
        <begin position="8"/>
        <end position="69"/>
    </location>
</feature>
<dbReference type="Pfam" id="PF09339">
    <property type="entry name" value="HTH_IclR"/>
    <property type="match status" value="1"/>
</dbReference>
<keyword evidence="2" id="KW-0238">DNA-binding</keyword>
<comment type="caution">
    <text evidence="6">The sequence shown here is derived from an EMBL/GenBank/DDBJ whole genome shotgun (WGS) entry which is preliminary data.</text>
</comment>
<dbReference type="InterPro" id="IPR036390">
    <property type="entry name" value="WH_DNA-bd_sf"/>
</dbReference>
<dbReference type="GO" id="GO:0045892">
    <property type="term" value="P:negative regulation of DNA-templated transcription"/>
    <property type="evidence" value="ECO:0007669"/>
    <property type="project" value="TreeGrafter"/>
</dbReference>
<feature type="domain" description="IclR-ED" evidence="5">
    <location>
        <begin position="70"/>
        <end position="251"/>
    </location>
</feature>
<evidence type="ECO:0000313" key="7">
    <source>
        <dbReference type="Proteomes" id="UP000319746"/>
    </source>
</evidence>
<dbReference type="InterPro" id="IPR036388">
    <property type="entry name" value="WH-like_DNA-bd_sf"/>
</dbReference>
<dbReference type="Gene3D" id="1.10.10.10">
    <property type="entry name" value="Winged helix-like DNA-binding domain superfamily/Winged helix DNA-binding domain"/>
    <property type="match status" value="1"/>
</dbReference>
<keyword evidence="1" id="KW-0805">Transcription regulation</keyword>
<dbReference type="SMART" id="SM00346">
    <property type="entry name" value="HTH_ICLR"/>
    <property type="match status" value="1"/>
</dbReference>
<dbReference type="GO" id="GO:0003700">
    <property type="term" value="F:DNA-binding transcription factor activity"/>
    <property type="evidence" value="ECO:0007669"/>
    <property type="project" value="TreeGrafter"/>
</dbReference>
<evidence type="ECO:0000259" key="5">
    <source>
        <dbReference type="PROSITE" id="PS51078"/>
    </source>
</evidence>
<gene>
    <name evidence="6" type="ORF">FB556_0730</name>
</gene>
<dbReference type="SUPFAM" id="SSF55781">
    <property type="entry name" value="GAF domain-like"/>
    <property type="match status" value="1"/>
</dbReference>
<dbReference type="OrthoDB" id="4068713at2"/>
<dbReference type="EMBL" id="VFOU01000001">
    <property type="protein sequence ID" value="TQL74271.1"/>
    <property type="molecule type" value="Genomic_DNA"/>
</dbReference>
<dbReference type="InterPro" id="IPR005471">
    <property type="entry name" value="Tscrpt_reg_IclR_N"/>
</dbReference>
<protein>
    <submittedName>
        <fullName evidence="6">IclR family transcriptional regulator</fullName>
    </submittedName>
</protein>
<keyword evidence="7" id="KW-1185">Reference proteome</keyword>
<evidence type="ECO:0000256" key="3">
    <source>
        <dbReference type="ARBA" id="ARBA00023163"/>
    </source>
</evidence>
<proteinExistence type="predicted"/>
<sequence length="266" mass="29168">MANSRSGESVVERVIKLLSAFGRTKPRLTVSALARETGLPSSTVHRLAAELCDVGFLNRDDEGRVGIGPRMWELAARSNPLEEFRQRGRPVLEGIQEALRQDVSLSVPSFEDHTVLYVERLDKHGTVNNLAQVAGRLNMHSTSAGLVMMANAPRHVQETFLAGVIPQCTPRTMTDPAQLRSRFAEIRERGFARHAGDLVAENVGYSVAIKGSENQIIGAVTVVTTQREDNHQFIVPVLAAAGRALSRLMGAEHRPYSARRWSALGD</sequence>
<dbReference type="RefSeq" id="WP_141864772.1">
    <property type="nucleotide sequence ID" value="NZ_BAABAN010000016.1"/>
</dbReference>
<organism evidence="6 7">
    <name type="scientific">Enteractinococcus coprophilus</name>
    <dbReference type="NCBI Taxonomy" id="1027633"/>
    <lineage>
        <taxon>Bacteria</taxon>
        <taxon>Bacillati</taxon>
        <taxon>Actinomycetota</taxon>
        <taxon>Actinomycetes</taxon>
        <taxon>Micrococcales</taxon>
        <taxon>Micrococcaceae</taxon>
    </lineage>
</organism>
<dbReference type="PANTHER" id="PTHR30136:SF24">
    <property type="entry name" value="HTH-TYPE TRANSCRIPTIONAL REPRESSOR ALLR"/>
    <property type="match status" value="1"/>
</dbReference>
<dbReference type="Pfam" id="PF01614">
    <property type="entry name" value="IclR_C"/>
    <property type="match status" value="1"/>
</dbReference>
<dbReference type="Proteomes" id="UP000319746">
    <property type="component" value="Unassembled WGS sequence"/>
</dbReference>
<name>A0A543ANW7_9MICC</name>
<dbReference type="InterPro" id="IPR014757">
    <property type="entry name" value="Tscrpt_reg_IclR_C"/>
</dbReference>
<evidence type="ECO:0000259" key="4">
    <source>
        <dbReference type="PROSITE" id="PS51077"/>
    </source>
</evidence>
<evidence type="ECO:0000256" key="1">
    <source>
        <dbReference type="ARBA" id="ARBA00023015"/>
    </source>
</evidence>
<dbReference type="AlphaFoldDB" id="A0A543ANW7"/>